<sequence length="371" mass="40416">MPCHSGKRAGPKLAVVAAKLSDRLAHFIYINLLFKRVNGKSLTTYTIARSSYFFSRVSHSLGLLIAAALLLGACEQAATKGPGNVEAPHHKTVTNNRGQPTQRDSATKGPANLAPGNPPLVTATIERPARRDSLIILPLEASTRFGRLYPVYQFSPQTAAIVIDELGDEASDYNAVTDSFFSGGKAFSNKYTVADTNGITSLYSTPFLTQKYGDMIGKSFYVIGTTGAAMASVKDVACHIDECNPPMIVLLLNVKPLAICGIPLFAASSRIALQQGPFTMQEGRYDKLNASINRHYRSEQDYAHLDNGQVTIVGNAGDYYFGYRDSPKAWVKNIADHGGITFPYRIIYKPDQGGRDTVWQHLVDHFGMACD</sequence>
<evidence type="ECO:0000256" key="1">
    <source>
        <dbReference type="SAM" id="MobiDB-lite"/>
    </source>
</evidence>
<accession>A0A927BAE1</accession>
<dbReference type="AlphaFoldDB" id="A0A927BAE1"/>
<feature type="region of interest" description="Disordered" evidence="1">
    <location>
        <begin position="81"/>
        <end position="119"/>
    </location>
</feature>
<name>A0A927BAE1_9BACT</name>
<keyword evidence="3" id="KW-1185">Reference proteome</keyword>
<dbReference type="RefSeq" id="WP_191003512.1">
    <property type="nucleotide sequence ID" value="NZ_JACXAD010000002.1"/>
</dbReference>
<gene>
    <name evidence="2" type="ORF">IC235_02095</name>
</gene>
<comment type="caution">
    <text evidence="2">The sequence shown here is derived from an EMBL/GenBank/DDBJ whole genome shotgun (WGS) entry which is preliminary data.</text>
</comment>
<evidence type="ECO:0000313" key="2">
    <source>
        <dbReference type="EMBL" id="MBD2766680.1"/>
    </source>
</evidence>
<proteinExistence type="predicted"/>
<protein>
    <submittedName>
        <fullName evidence="2">Uncharacterized protein</fullName>
    </submittedName>
</protein>
<dbReference type="EMBL" id="JACXAD010000002">
    <property type="protein sequence ID" value="MBD2766680.1"/>
    <property type="molecule type" value="Genomic_DNA"/>
</dbReference>
<dbReference type="Proteomes" id="UP000612233">
    <property type="component" value="Unassembled WGS sequence"/>
</dbReference>
<organism evidence="2 3">
    <name type="scientific">Hymenobacter montanus</name>
    <dbReference type="NCBI Taxonomy" id="2771359"/>
    <lineage>
        <taxon>Bacteria</taxon>
        <taxon>Pseudomonadati</taxon>
        <taxon>Bacteroidota</taxon>
        <taxon>Cytophagia</taxon>
        <taxon>Cytophagales</taxon>
        <taxon>Hymenobacteraceae</taxon>
        <taxon>Hymenobacter</taxon>
    </lineage>
</organism>
<reference evidence="2" key="1">
    <citation type="submission" date="2020-09" db="EMBL/GenBank/DDBJ databases">
        <authorList>
            <person name="Kim M.K."/>
        </authorList>
    </citation>
    <scope>NUCLEOTIDE SEQUENCE</scope>
    <source>
        <strain evidence="2">BT664</strain>
    </source>
</reference>
<evidence type="ECO:0000313" key="3">
    <source>
        <dbReference type="Proteomes" id="UP000612233"/>
    </source>
</evidence>
<feature type="compositionally biased region" description="Polar residues" evidence="1">
    <location>
        <begin position="93"/>
        <end position="104"/>
    </location>
</feature>